<accession>A0A1A6C3M3</accession>
<proteinExistence type="predicted"/>
<keyword evidence="3" id="KW-1185">Reference proteome</keyword>
<dbReference type="Proteomes" id="UP000029273">
    <property type="component" value="Unassembled WGS sequence"/>
</dbReference>
<name>A0A1A6C3M3_9GAMM</name>
<reference evidence="2 3" key="1">
    <citation type="journal article" date="2014" name="Genome Announc.">
        <title>Draft Genome Sequence of the Iron-Oxidizing, Acidophilic, and Halotolerant 'Thiobacillus prosperus' Type Strain DSM 5130.</title>
        <authorList>
            <person name="Ossandon F.J."/>
            <person name="Cardenas J.P."/>
            <person name="Corbett M."/>
            <person name="Quatrini R."/>
            <person name="Holmes D.S."/>
            <person name="Watkin E."/>
        </authorList>
    </citation>
    <scope>NUCLEOTIDE SEQUENCE [LARGE SCALE GENOMIC DNA]</scope>
    <source>
        <strain evidence="2 3">DSM 5130</strain>
    </source>
</reference>
<protein>
    <recommendedName>
        <fullName evidence="1">YspA cpYpsA-related SLOG domain-containing protein</fullName>
    </recommendedName>
</protein>
<organism evidence="2 3">
    <name type="scientific">Acidihalobacter prosperus</name>
    <dbReference type="NCBI Taxonomy" id="160660"/>
    <lineage>
        <taxon>Bacteria</taxon>
        <taxon>Pseudomonadati</taxon>
        <taxon>Pseudomonadota</taxon>
        <taxon>Gammaproteobacteria</taxon>
        <taxon>Chromatiales</taxon>
        <taxon>Ectothiorhodospiraceae</taxon>
        <taxon>Acidihalobacter</taxon>
    </lineage>
</organism>
<gene>
    <name evidence="2" type="ORF">Thpro_021489</name>
</gene>
<sequence length="119" mass="13001">MAGGAADNAHSRVYHALYTVHERWPIACVIHAGRSEVDRLAQAWAEQQGIATEVFAADWRRRGFAAGPDCHRRMFELGRPDFLVAFPGGRGTPDLVERARTQGLPVLDLRRPAGVAVGA</sequence>
<evidence type="ECO:0000313" key="3">
    <source>
        <dbReference type="Proteomes" id="UP000029273"/>
    </source>
</evidence>
<feature type="domain" description="YspA cpYpsA-related SLOG" evidence="1">
    <location>
        <begin position="2"/>
        <end position="61"/>
    </location>
</feature>
<dbReference type="Pfam" id="PF10686">
    <property type="entry name" value="YAcAr"/>
    <property type="match status" value="1"/>
</dbReference>
<evidence type="ECO:0000259" key="1">
    <source>
        <dbReference type="Pfam" id="PF10686"/>
    </source>
</evidence>
<dbReference type="InterPro" id="IPR019627">
    <property type="entry name" value="YAcAr"/>
</dbReference>
<comment type="caution">
    <text evidence="2">The sequence shown here is derived from an EMBL/GenBank/DDBJ whole genome shotgun (WGS) entry which is preliminary data.</text>
</comment>
<dbReference type="AlphaFoldDB" id="A0A1A6C3M3"/>
<dbReference type="EMBL" id="JQSG02000003">
    <property type="protein sequence ID" value="OBS09161.1"/>
    <property type="molecule type" value="Genomic_DNA"/>
</dbReference>
<evidence type="ECO:0000313" key="2">
    <source>
        <dbReference type="EMBL" id="OBS09161.1"/>
    </source>
</evidence>